<dbReference type="Proteomes" id="UP000294937">
    <property type="component" value="Unassembled WGS sequence"/>
</dbReference>
<protein>
    <submittedName>
        <fullName evidence="2">Sporulation protein YpjB</fullName>
    </submittedName>
</protein>
<feature type="transmembrane region" description="Helical" evidence="1">
    <location>
        <begin position="237"/>
        <end position="254"/>
    </location>
</feature>
<dbReference type="InterPro" id="IPR014231">
    <property type="entry name" value="Spore_YpjB"/>
</dbReference>
<comment type="caution">
    <text evidence="2">The sequence shown here is derived from an EMBL/GenBank/DDBJ whole genome shotgun (WGS) entry which is preliminary data.</text>
</comment>
<proteinExistence type="predicted"/>
<reference evidence="2 3" key="1">
    <citation type="submission" date="2019-03" db="EMBL/GenBank/DDBJ databases">
        <title>Genomic Encyclopedia of Type Strains, Phase IV (KMG-IV): sequencing the most valuable type-strain genomes for metagenomic binning, comparative biology and taxonomic classification.</title>
        <authorList>
            <person name="Goeker M."/>
        </authorList>
    </citation>
    <scope>NUCLEOTIDE SEQUENCE [LARGE SCALE GENOMIC DNA]</scope>
    <source>
        <strain evidence="2 3">DSM 45707</strain>
    </source>
</reference>
<evidence type="ECO:0000313" key="2">
    <source>
        <dbReference type="EMBL" id="TCS93372.1"/>
    </source>
</evidence>
<keyword evidence="1" id="KW-0812">Transmembrane</keyword>
<keyword evidence="3" id="KW-1185">Reference proteome</keyword>
<gene>
    <name evidence="2" type="ORF">EDD58_10718</name>
</gene>
<accession>A0A4R3L2F5</accession>
<dbReference type="RefSeq" id="WP_131925645.1">
    <property type="nucleotide sequence ID" value="NZ_SMAG01000007.1"/>
</dbReference>
<keyword evidence="1" id="KW-0472">Membrane</keyword>
<keyword evidence="1" id="KW-1133">Transmembrane helix</keyword>
<dbReference type="EMBL" id="SMAG01000007">
    <property type="protein sequence ID" value="TCS93372.1"/>
    <property type="molecule type" value="Genomic_DNA"/>
</dbReference>
<evidence type="ECO:0000313" key="3">
    <source>
        <dbReference type="Proteomes" id="UP000294937"/>
    </source>
</evidence>
<organism evidence="2 3">
    <name type="scientific">Hazenella coriacea</name>
    <dbReference type="NCBI Taxonomy" id="1179467"/>
    <lineage>
        <taxon>Bacteria</taxon>
        <taxon>Bacillati</taxon>
        <taxon>Bacillota</taxon>
        <taxon>Bacilli</taxon>
        <taxon>Bacillales</taxon>
        <taxon>Thermoactinomycetaceae</taxon>
        <taxon>Hazenella</taxon>
    </lineage>
</organism>
<sequence length="263" mass="30424">MFTRVRGYLFLCSFLIYFLFQPITLASTDFQKESESWSRTANLVVKWIDKGDYLEAKTQLAILANQFSKSNLSDKNLSIEAIHELSNVILDLEHQLNRITPNEEEIRVSAIRLQVAFDAVSHPHQPLWKRYYDPMKKHIQHIKEAIVQKDLDSVQEAVKQLLDEYHMVRPALVITKSPSTVHKVDSLLTFIEKQTDLSKLDQGVKQLETLLQPLFFGTEKDVMAVTQEISGVSVQVFIFWVSSFIAGVLTYVSWTRYQVRMDE</sequence>
<dbReference type="AlphaFoldDB" id="A0A4R3L2F5"/>
<evidence type="ECO:0000256" key="1">
    <source>
        <dbReference type="SAM" id="Phobius"/>
    </source>
</evidence>
<dbReference type="OrthoDB" id="2464294at2"/>
<name>A0A4R3L2F5_9BACL</name>
<dbReference type="Pfam" id="PF09577">
    <property type="entry name" value="Spore_YpjB"/>
    <property type="match status" value="1"/>
</dbReference>